<gene>
    <name evidence="1" type="ORF">PsorP6_008630</name>
</gene>
<comment type="caution">
    <text evidence="1">The sequence shown here is derived from an EMBL/GenBank/DDBJ whole genome shotgun (WGS) entry which is preliminary data.</text>
</comment>
<sequence>MMGSATVADVRRLCARAIFFTVSSNTRPYICILLRQWKLCVLHDHAHEQQRLGLCQSLL</sequence>
<organism evidence="1 2">
    <name type="scientific">Peronosclerospora sorghi</name>
    <dbReference type="NCBI Taxonomy" id="230839"/>
    <lineage>
        <taxon>Eukaryota</taxon>
        <taxon>Sar</taxon>
        <taxon>Stramenopiles</taxon>
        <taxon>Oomycota</taxon>
        <taxon>Peronosporomycetes</taxon>
        <taxon>Peronosporales</taxon>
        <taxon>Peronosporaceae</taxon>
        <taxon>Peronosclerospora</taxon>
    </lineage>
</organism>
<accession>A0ACC0WB34</accession>
<evidence type="ECO:0000313" key="2">
    <source>
        <dbReference type="Proteomes" id="UP001163321"/>
    </source>
</evidence>
<protein>
    <submittedName>
        <fullName evidence="1">Uncharacterized protein</fullName>
    </submittedName>
</protein>
<dbReference type="EMBL" id="CM047582">
    <property type="protein sequence ID" value="KAI9915959.1"/>
    <property type="molecule type" value="Genomic_DNA"/>
</dbReference>
<proteinExistence type="predicted"/>
<name>A0ACC0WB34_9STRA</name>
<reference evidence="1 2" key="1">
    <citation type="journal article" date="2022" name="bioRxiv">
        <title>The genome of the oomycete Peronosclerospora sorghi, a cosmopolitan pathogen of maize and sorghum, is inflated with dispersed pseudogenes.</title>
        <authorList>
            <person name="Fletcher K."/>
            <person name="Martin F."/>
            <person name="Isakeit T."/>
            <person name="Cavanaugh K."/>
            <person name="Magill C."/>
            <person name="Michelmore R."/>
        </authorList>
    </citation>
    <scope>NUCLEOTIDE SEQUENCE [LARGE SCALE GENOMIC DNA]</scope>
    <source>
        <strain evidence="1">P6</strain>
    </source>
</reference>
<dbReference type="Proteomes" id="UP001163321">
    <property type="component" value="Chromosome 3"/>
</dbReference>
<evidence type="ECO:0000313" key="1">
    <source>
        <dbReference type="EMBL" id="KAI9915959.1"/>
    </source>
</evidence>
<keyword evidence="2" id="KW-1185">Reference proteome</keyword>